<dbReference type="Gene3D" id="3.40.190.150">
    <property type="entry name" value="Bordetella uptake gene, domain 1"/>
    <property type="match status" value="1"/>
</dbReference>
<keyword evidence="3" id="KW-1185">Reference proteome</keyword>
<evidence type="ECO:0000313" key="3">
    <source>
        <dbReference type="Proteomes" id="UP000238308"/>
    </source>
</evidence>
<dbReference type="PANTHER" id="PTHR42928:SF5">
    <property type="entry name" value="BLR1237 PROTEIN"/>
    <property type="match status" value="1"/>
</dbReference>
<proteinExistence type="inferred from homology"/>
<accession>A0A2T0XHM3</accession>
<comment type="similarity">
    <text evidence="1">Belongs to the UPF0065 (bug) family.</text>
</comment>
<evidence type="ECO:0000313" key="2">
    <source>
        <dbReference type="EMBL" id="PRY98436.1"/>
    </source>
</evidence>
<comment type="caution">
    <text evidence="2">The sequence shown here is derived from an EMBL/GenBank/DDBJ whole genome shotgun (WGS) entry which is preliminary data.</text>
</comment>
<protein>
    <submittedName>
        <fullName evidence="2">Tripartite-type tricarboxylate transporter receptor subunit TctC</fullName>
    </submittedName>
</protein>
<dbReference type="EMBL" id="PVTV01000012">
    <property type="protein sequence ID" value="PRY98436.1"/>
    <property type="molecule type" value="Genomic_DNA"/>
</dbReference>
<dbReference type="RefSeq" id="WP_106227145.1">
    <property type="nucleotide sequence ID" value="NZ_PVTV01000012.1"/>
</dbReference>
<dbReference type="Gene3D" id="3.40.190.10">
    <property type="entry name" value="Periplasmic binding protein-like II"/>
    <property type="match status" value="1"/>
</dbReference>
<dbReference type="Proteomes" id="UP000238308">
    <property type="component" value="Unassembled WGS sequence"/>
</dbReference>
<dbReference type="InterPro" id="IPR042100">
    <property type="entry name" value="Bug_dom1"/>
</dbReference>
<dbReference type="AlphaFoldDB" id="A0A2T0XHM3"/>
<dbReference type="CDD" id="cd13578">
    <property type="entry name" value="PBP2_Bug27"/>
    <property type="match status" value="1"/>
</dbReference>
<dbReference type="OrthoDB" id="8678477at2"/>
<dbReference type="InterPro" id="IPR005064">
    <property type="entry name" value="BUG"/>
</dbReference>
<reference evidence="2 3" key="1">
    <citation type="submission" date="2018-03" db="EMBL/GenBank/DDBJ databases">
        <title>Genomic Encyclopedia of Type Strains, Phase III (KMG-III): the genomes of soil and plant-associated and newly described type strains.</title>
        <authorList>
            <person name="Whitman W."/>
        </authorList>
    </citation>
    <scope>NUCLEOTIDE SEQUENCE [LARGE SCALE GENOMIC DNA]</scope>
    <source>
        <strain evidence="2 3">MWH-P2sevCIIIb</strain>
    </source>
</reference>
<keyword evidence="2" id="KW-0675">Receptor</keyword>
<dbReference type="Pfam" id="PF03401">
    <property type="entry name" value="TctC"/>
    <property type="match status" value="1"/>
</dbReference>
<dbReference type="SUPFAM" id="SSF53850">
    <property type="entry name" value="Periplasmic binding protein-like II"/>
    <property type="match status" value="1"/>
</dbReference>
<evidence type="ECO:0000256" key="1">
    <source>
        <dbReference type="ARBA" id="ARBA00006987"/>
    </source>
</evidence>
<organism evidence="2 3">
    <name type="scientific">Jezberella montanilacus</name>
    <dbReference type="NCBI Taxonomy" id="323426"/>
    <lineage>
        <taxon>Bacteria</taxon>
        <taxon>Pseudomonadati</taxon>
        <taxon>Pseudomonadota</taxon>
        <taxon>Betaproteobacteria</taxon>
        <taxon>Burkholderiales</taxon>
        <taxon>Alcaligenaceae</taxon>
        <taxon>Jezberella</taxon>
    </lineage>
</organism>
<dbReference type="PANTHER" id="PTHR42928">
    <property type="entry name" value="TRICARBOXYLATE-BINDING PROTEIN"/>
    <property type="match status" value="1"/>
</dbReference>
<sequence length="335" mass="35611">MLTLRLLRARCVAGALSVLLVSLALLSPATIVKAQSRLDDYPTKPVKIVVSFTAGGTTDVIARSVGQLLSEKFKQSFIVENKPGSGGNIGNEYVARSAADGYTLTIASVGPIAVNPTLFKNLRYNPLTELTPVILIADVPNVLLVSPKLPVHSFKEFIAYAKAANGKINYSSTGVGTSSHLSSVMLMDLLGVDAQHIPYKGAEALNDLIAGRIDFMFATIPSVIGQIKAGKLNPLVVSSLNRSRSLPDVPTVAENGYPGFSSGSWFGMLAPTGTPPEIITKLNQSVNEVMVGLEERFVSEGADPVGKSPEFFKAFIQAEYVKWKAVVESSGASEK</sequence>
<dbReference type="PIRSF" id="PIRSF017082">
    <property type="entry name" value="YflP"/>
    <property type="match status" value="1"/>
</dbReference>
<name>A0A2T0XHM3_9BURK</name>
<gene>
    <name evidence="2" type="ORF">BCM14_1264</name>
</gene>